<feature type="domain" description="DUF4502" evidence="2">
    <location>
        <begin position="224"/>
        <end position="398"/>
    </location>
</feature>
<dbReference type="Proteomes" id="UP001642483">
    <property type="component" value="Unassembled WGS sequence"/>
</dbReference>
<feature type="compositionally biased region" description="Basic and acidic residues" evidence="1">
    <location>
        <begin position="265"/>
        <end position="275"/>
    </location>
</feature>
<evidence type="ECO:0000313" key="5">
    <source>
        <dbReference type="Proteomes" id="UP001642483"/>
    </source>
</evidence>
<evidence type="ECO:0000313" key="4">
    <source>
        <dbReference type="EMBL" id="CAK8696222.1"/>
    </source>
</evidence>
<dbReference type="InterPro" id="IPR028032">
    <property type="entry name" value="DUF4503"/>
</dbReference>
<evidence type="ECO:0000259" key="3">
    <source>
        <dbReference type="Pfam" id="PF14951"/>
    </source>
</evidence>
<feature type="compositionally biased region" description="Polar residues" evidence="1">
    <location>
        <begin position="276"/>
        <end position="286"/>
    </location>
</feature>
<protein>
    <submittedName>
        <fullName evidence="4">Uncharacterized protein</fullName>
    </submittedName>
</protein>
<proteinExistence type="predicted"/>
<feature type="compositionally biased region" description="Polar residues" evidence="1">
    <location>
        <begin position="224"/>
        <end position="239"/>
    </location>
</feature>
<feature type="compositionally biased region" description="Polar residues" evidence="1">
    <location>
        <begin position="198"/>
        <end position="211"/>
    </location>
</feature>
<evidence type="ECO:0000259" key="2">
    <source>
        <dbReference type="Pfam" id="PF14950"/>
    </source>
</evidence>
<dbReference type="InterPro" id="IPR053054">
    <property type="entry name" value="DNA_repair-scaffolding"/>
</dbReference>
<feature type="compositionally biased region" description="Polar residues" evidence="1">
    <location>
        <begin position="248"/>
        <end position="259"/>
    </location>
</feature>
<feature type="compositionally biased region" description="Polar residues" evidence="1">
    <location>
        <begin position="96"/>
        <end position="112"/>
    </location>
</feature>
<feature type="region of interest" description="Disordered" evidence="1">
    <location>
        <begin position="198"/>
        <end position="289"/>
    </location>
</feature>
<sequence length="908" mass="101945">MRKRFPNKDWEKCCENFSDLIKTSNTPPRKKTKKSATKDKFSTLAVAPFSQDGSIQWSSSDDEALYRLDHEGLPEFESFGVIASPVLNGSRRKSIDSSGSIVKSTPSGSPILSQRRFSTVQKRSRKPSLLPISPITPGIPLDSFAGASYLSLHANENSNVENSGYDHTPLAVPLPDSDADENLEDLIESQLDVSENCTLTGNTIEDSTTQASEKEIELDGEESCNISALENESNTSVQELSPKDTKETSSSNNKGSSWIESLVGRLDEKKTDRSSVKSSMDHTQPYDSAKKKKFIKDGLAEQLQRVLKQEQTRKVLFQHQLKETNQTDNQGPQTGLTLKIVSHHKEGILHIMECKVLPAFKKGNTANSFYTLLFRHDDVIANNLNLTSVFTIYPPWKEMKVEQHDFPVLMCIYHLEVETSDLTTSFTRRNDSEVYVEQHNSTAQLKEAPFHPCESLLEALESQQCAEGVCLAATIQRIYRTLWHGDAVKKTFLCEDAFGIFFEIVLDAALCSSDSWVHLIKYGEGQRVYFSKLYLKGRMNRVQLPALFNLIDYIWNPSGFGLLQVQNSQSQSQEAAGSGSSQGSRLQPPSFCYKLLARREVTTCMIPTETSHDLAQKNIRKFPKCSELNRPDIDGSILNDVLYQATKWCKLSNFEQLGELSLPSTRWNIVCKILHKHYPCPEQSESDAVRLNMPMFYVADETSDKIFGIEICNIFTLHVDHGDVIVIRDLQFSSDGCLLLDAYSHVVNIGKSTRFSWSGRLPRINAESVEALRDMKFPFVPFINEKSEPGSFVKLEGVICSILPQSTDDVQSRSTRNIQAIMLHDCVGQNGTIQGEFLNILVIVQMQYRVKLKVLYSTVVEMLNFQSVQDINSTSLIGKTIGPVVCFVYGRFSISVQRSFVAEEVAHV</sequence>
<accession>A0ABP0GXC3</accession>
<dbReference type="InterPro" id="IPR028026">
    <property type="entry name" value="DUF4502"/>
</dbReference>
<dbReference type="EMBL" id="CAWYQH010000152">
    <property type="protein sequence ID" value="CAK8696222.1"/>
    <property type="molecule type" value="Genomic_DNA"/>
</dbReference>
<organism evidence="4 5">
    <name type="scientific">Clavelina lepadiformis</name>
    <name type="common">Light-bulb sea squirt</name>
    <name type="synonym">Ascidia lepadiformis</name>
    <dbReference type="NCBI Taxonomy" id="159417"/>
    <lineage>
        <taxon>Eukaryota</taxon>
        <taxon>Metazoa</taxon>
        <taxon>Chordata</taxon>
        <taxon>Tunicata</taxon>
        <taxon>Ascidiacea</taxon>
        <taxon>Aplousobranchia</taxon>
        <taxon>Clavelinidae</taxon>
        <taxon>Clavelina</taxon>
    </lineage>
</organism>
<comment type="caution">
    <text evidence="4">The sequence shown here is derived from an EMBL/GenBank/DDBJ whole genome shotgun (WGS) entry which is preliminary data.</text>
</comment>
<gene>
    <name evidence="4" type="ORF">CVLEPA_LOCUS29394</name>
</gene>
<dbReference type="PANTHER" id="PTHR34347">
    <property type="entry name" value="DNA REPAIR-SCAFFOLDING PROTEIN SPIDR"/>
    <property type="match status" value="1"/>
</dbReference>
<dbReference type="Pfam" id="PF14951">
    <property type="entry name" value="DUF4503"/>
    <property type="match status" value="1"/>
</dbReference>
<name>A0ABP0GXC3_CLALP</name>
<evidence type="ECO:0000256" key="1">
    <source>
        <dbReference type="SAM" id="MobiDB-lite"/>
    </source>
</evidence>
<reference evidence="4 5" key="1">
    <citation type="submission" date="2024-02" db="EMBL/GenBank/DDBJ databases">
        <authorList>
            <person name="Daric V."/>
            <person name="Darras S."/>
        </authorList>
    </citation>
    <scope>NUCLEOTIDE SEQUENCE [LARGE SCALE GENOMIC DNA]</scope>
</reference>
<feature type="region of interest" description="Disordered" evidence="1">
    <location>
        <begin position="90"/>
        <end position="112"/>
    </location>
</feature>
<dbReference type="PANTHER" id="PTHR34347:SF1">
    <property type="entry name" value="DNA REPAIR-SCAFFOLDING PROTEIN"/>
    <property type="match status" value="1"/>
</dbReference>
<feature type="domain" description="DUF4503" evidence="3">
    <location>
        <begin position="496"/>
        <end position="606"/>
    </location>
</feature>
<keyword evidence="5" id="KW-1185">Reference proteome</keyword>
<dbReference type="Pfam" id="PF14950">
    <property type="entry name" value="DUF4502"/>
    <property type="match status" value="1"/>
</dbReference>